<dbReference type="AlphaFoldDB" id="A0A4Q9R235"/>
<evidence type="ECO:0000313" key="1">
    <source>
        <dbReference type="EMBL" id="TBU93328.1"/>
    </source>
</evidence>
<reference evidence="1 2" key="1">
    <citation type="submission" date="2018-06" db="EMBL/GenBank/DDBJ databases">
        <title>Three novel Pseudomonas species isolated from symptomatic oak.</title>
        <authorList>
            <person name="Bueno-Gonzalez V."/>
            <person name="Brady C."/>
        </authorList>
    </citation>
    <scope>NUCLEOTIDE SEQUENCE [LARGE SCALE GENOMIC DNA]</scope>
    <source>
        <strain evidence="1 2">P17C</strain>
    </source>
</reference>
<dbReference type="InterPro" id="IPR025455">
    <property type="entry name" value="DUF4276"/>
</dbReference>
<dbReference type="EMBL" id="QJUP01000021">
    <property type="protein sequence ID" value="TBU93328.1"/>
    <property type="molecule type" value="Genomic_DNA"/>
</dbReference>
<name>A0A4Q9R235_9GAMM</name>
<organism evidence="1 2">
    <name type="scientific">Stutzerimonas kirkiae</name>
    <dbReference type="NCBI Taxonomy" id="2211392"/>
    <lineage>
        <taxon>Bacteria</taxon>
        <taxon>Pseudomonadati</taxon>
        <taxon>Pseudomonadota</taxon>
        <taxon>Gammaproteobacteria</taxon>
        <taxon>Pseudomonadales</taxon>
        <taxon>Pseudomonadaceae</taxon>
        <taxon>Stutzerimonas</taxon>
    </lineage>
</organism>
<evidence type="ECO:0008006" key="3">
    <source>
        <dbReference type="Google" id="ProtNLM"/>
    </source>
</evidence>
<evidence type="ECO:0000313" key="2">
    <source>
        <dbReference type="Proteomes" id="UP000292639"/>
    </source>
</evidence>
<dbReference type="Proteomes" id="UP000292639">
    <property type="component" value="Unassembled WGS sequence"/>
</dbReference>
<keyword evidence="2" id="KW-1185">Reference proteome</keyword>
<protein>
    <recommendedName>
        <fullName evidence="3">DUF4276 family protein</fullName>
    </recommendedName>
</protein>
<dbReference type="RefSeq" id="WP_131185031.1">
    <property type="nucleotide sequence ID" value="NZ_QJUO01000020.1"/>
</dbReference>
<accession>A0A4Q9R235</accession>
<gene>
    <name evidence="1" type="ORF">DNJ96_14415</name>
</gene>
<sequence>MITIASIVEGDGEVSALPILLRRLATEHNSSAIVNPLQPIRVRRDRFLKKEEEFRRQLLLAAAKCGEDGWILVVLDADDDCPKLLGAEIYRRARQHVPHRRLSIVLANREFEAWFIAAAQSLDGVRGFSICATEKVEAEAPRNAKGWVKTHMPGKAYSEVLDQPAFTAKMDLQQASDNSRSFRKLIKEWQANVISRRPLQH</sequence>
<comment type="caution">
    <text evidence="1">The sequence shown here is derived from an EMBL/GenBank/DDBJ whole genome shotgun (WGS) entry which is preliminary data.</text>
</comment>
<dbReference type="Pfam" id="PF14103">
    <property type="entry name" value="DUF4276"/>
    <property type="match status" value="1"/>
</dbReference>
<proteinExistence type="predicted"/>